<accession>A0ABD2NUK9</accession>
<reference evidence="2 3" key="1">
    <citation type="journal article" date="2021" name="BMC Biol.">
        <title>Horizontally acquired antibacterial genes associated with adaptive radiation of ladybird beetles.</title>
        <authorList>
            <person name="Li H.S."/>
            <person name="Tang X.F."/>
            <person name="Huang Y.H."/>
            <person name="Xu Z.Y."/>
            <person name="Chen M.L."/>
            <person name="Du X.Y."/>
            <person name="Qiu B.Y."/>
            <person name="Chen P.T."/>
            <person name="Zhang W."/>
            <person name="Slipinski A."/>
            <person name="Escalona H.E."/>
            <person name="Waterhouse R.M."/>
            <person name="Zwick A."/>
            <person name="Pang H."/>
        </authorList>
    </citation>
    <scope>NUCLEOTIDE SEQUENCE [LARGE SCALE GENOMIC DNA]</scope>
    <source>
        <strain evidence="2">SYSU2018</strain>
    </source>
</reference>
<proteinExistence type="predicted"/>
<name>A0ABD2NUK9_9CUCU</name>
<dbReference type="AlphaFoldDB" id="A0ABD2NUK9"/>
<sequence length="97" mass="11267">MGGEELTTRRLNSTPTSKSTTSRKRNTPPFGKCCEKVVSYREKINFRNMQKKYRRTQTSFFNEISDAVGKHAELSEGSIPQIKTWIHNQITKMKKIE</sequence>
<evidence type="ECO:0000313" key="3">
    <source>
        <dbReference type="Proteomes" id="UP001516400"/>
    </source>
</evidence>
<evidence type="ECO:0000313" key="2">
    <source>
        <dbReference type="EMBL" id="KAL3281855.1"/>
    </source>
</evidence>
<dbReference type="Proteomes" id="UP001516400">
    <property type="component" value="Unassembled WGS sequence"/>
</dbReference>
<feature type="region of interest" description="Disordered" evidence="1">
    <location>
        <begin position="1"/>
        <end position="30"/>
    </location>
</feature>
<comment type="caution">
    <text evidence="2">The sequence shown here is derived from an EMBL/GenBank/DDBJ whole genome shotgun (WGS) entry which is preliminary data.</text>
</comment>
<gene>
    <name evidence="2" type="ORF">HHI36_005060</name>
</gene>
<evidence type="ECO:0000256" key="1">
    <source>
        <dbReference type="SAM" id="MobiDB-lite"/>
    </source>
</evidence>
<dbReference type="EMBL" id="JABFTP020000144">
    <property type="protein sequence ID" value="KAL3281855.1"/>
    <property type="molecule type" value="Genomic_DNA"/>
</dbReference>
<keyword evidence="3" id="KW-1185">Reference proteome</keyword>
<organism evidence="2 3">
    <name type="scientific">Cryptolaemus montrouzieri</name>
    <dbReference type="NCBI Taxonomy" id="559131"/>
    <lineage>
        <taxon>Eukaryota</taxon>
        <taxon>Metazoa</taxon>
        <taxon>Ecdysozoa</taxon>
        <taxon>Arthropoda</taxon>
        <taxon>Hexapoda</taxon>
        <taxon>Insecta</taxon>
        <taxon>Pterygota</taxon>
        <taxon>Neoptera</taxon>
        <taxon>Endopterygota</taxon>
        <taxon>Coleoptera</taxon>
        <taxon>Polyphaga</taxon>
        <taxon>Cucujiformia</taxon>
        <taxon>Coccinelloidea</taxon>
        <taxon>Coccinellidae</taxon>
        <taxon>Scymninae</taxon>
        <taxon>Scymnini</taxon>
        <taxon>Cryptolaemus</taxon>
    </lineage>
</organism>
<protein>
    <submittedName>
        <fullName evidence="2">Uncharacterized protein</fullName>
    </submittedName>
</protein>